<evidence type="ECO:0000313" key="2">
    <source>
        <dbReference type="Proteomes" id="UP001060215"/>
    </source>
</evidence>
<gene>
    <name evidence="1" type="ORF">LOK49_LG06G01784</name>
</gene>
<organism evidence="1 2">
    <name type="scientific">Camellia lanceoleosa</name>
    <dbReference type="NCBI Taxonomy" id="1840588"/>
    <lineage>
        <taxon>Eukaryota</taxon>
        <taxon>Viridiplantae</taxon>
        <taxon>Streptophyta</taxon>
        <taxon>Embryophyta</taxon>
        <taxon>Tracheophyta</taxon>
        <taxon>Spermatophyta</taxon>
        <taxon>Magnoliopsida</taxon>
        <taxon>eudicotyledons</taxon>
        <taxon>Gunneridae</taxon>
        <taxon>Pentapetalae</taxon>
        <taxon>asterids</taxon>
        <taxon>Ericales</taxon>
        <taxon>Theaceae</taxon>
        <taxon>Camellia</taxon>
    </lineage>
</organism>
<evidence type="ECO:0000313" key="1">
    <source>
        <dbReference type="EMBL" id="KAI8011615.1"/>
    </source>
</evidence>
<protein>
    <submittedName>
        <fullName evidence="1">Uncharacterized protein</fullName>
    </submittedName>
</protein>
<sequence length="253" mass="29064">MKSIASSLLEIHMLLQREIDLQTRLSHEIDLLFQRNRSALSAKSIFSFNVVCNSLHRPLPQGKRPQTCFFVSCYDERGKGHSNIGIESYIEIKEIEEVVYFVFIVCLVIGFLKESTSSKAVLTFLFILLGFLSKEPLHGSNCVWKWNGLFTFVCLLGVIIGSIWFFSGLNDGALRRREERVTDEGKELHGLILSDRYYHLQGELDGCKIDPGPFKELCQYLVKSKFVQMYQHKYNGDLSAHAKDVYLFDSSRF</sequence>
<comment type="caution">
    <text evidence="1">The sequence shown here is derived from an EMBL/GenBank/DDBJ whole genome shotgun (WGS) entry which is preliminary data.</text>
</comment>
<reference evidence="1 2" key="1">
    <citation type="journal article" date="2022" name="Plant J.">
        <title>Chromosome-level genome of Camellia lanceoleosa provides a valuable resource for understanding genome evolution and self-incompatibility.</title>
        <authorList>
            <person name="Gong W."/>
            <person name="Xiao S."/>
            <person name="Wang L."/>
            <person name="Liao Z."/>
            <person name="Chang Y."/>
            <person name="Mo W."/>
            <person name="Hu G."/>
            <person name="Li W."/>
            <person name="Zhao G."/>
            <person name="Zhu H."/>
            <person name="Hu X."/>
            <person name="Ji K."/>
            <person name="Xiang X."/>
            <person name="Song Q."/>
            <person name="Yuan D."/>
            <person name="Jin S."/>
            <person name="Zhang L."/>
        </authorList>
    </citation>
    <scope>NUCLEOTIDE SEQUENCE [LARGE SCALE GENOMIC DNA]</scope>
    <source>
        <strain evidence="1">SQ_2022a</strain>
    </source>
</reference>
<dbReference type="Proteomes" id="UP001060215">
    <property type="component" value="Chromosome 5"/>
</dbReference>
<proteinExistence type="predicted"/>
<name>A0ACC0HEG4_9ERIC</name>
<dbReference type="EMBL" id="CM045762">
    <property type="protein sequence ID" value="KAI8011615.1"/>
    <property type="molecule type" value="Genomic_DNA"/>
</dbReference>
<keyword evidence="2" id="KW-1185">Reference proteome</keyword>
<accession>A0ACC0HEG4</accession>